<evidence type="ECO:0000313" key="1">
    <source>
        <dbReference type="EMBL" id="MCI71633.1"/>
    </source>
</evidence>
<dbReference type="AlphaFoldDB" id="A0A392UDQ7"/>
<dbReference type="EMBL" id="LXQA010800255">
    <property type="protein sequence ID" value="MCI71633.1"/>
    <property type="molecule type" value="Genomic_DNA"/>
</dbReference>
<feature type="non-terminal residue" evidence="1">
    <location>
        <position position="1"/>
    </location>
</feature>
<organism evidence="1 2">
    <name type="scientific">Trifolium medium</name>
    <dbReference type="NCBI Taxonomy" id="97028"/>
    <lineage>
        <taxon>Eukaryota</taxon>
        <taxon>Viridiplantae</taxon>
        <taxon>Streptophyta</taxon>
        <taxon>Embryophyta</taxon>
        <taxon>Tracheophyta</taxon>
        <taxon>Spermatophyta</taxon>
        <taxon>Magnoliopsida</taxon>
        <taxon>eudicotyledons</taxon>
        <taxon>Gunneridae</taxon>
        <taxon>Pentapetalae</taxon>
        <taxon>rosids</taxon>
        <taxon>fabids</taxon>
        <taxon>Fabales</taxon>
        <taxon>Fabaceae</taxon>
        <taxon>Papilionoideae</taxon>
        <taxon>50 kb inversion clade</taxon>
        <taxon>NPAAA clade</taxon>
        <taxon>Hologalegina</taxon>
        <taxon>IRL clade</taxon>
        <taxon>Trifolieae</taxon>
        <taxon>Trifolium</taxon>
    </lineage>
</organism>
<accession>A0A392UDQ7</accession>
<dbReference type="Proteomes" id="UP000265520">
    <property type="component" value="Unassembled WGS sequence"/>
</dbReference>
<proteinExistence type="predicted"/>
<name>A0A392UDQ7_9FABA</name>
<protein>
    <submittedName>
        <fullName evidence="1">Uncharacterized protein</fullName>
    </submittedName>
</protein>
<comment type="caution">
    <text evidence="1">The sequence shown here is derived from an EMBL/GenBank/DDBJ whole genome shotgun (WGS) entry which is preliminary data.</text>
</comment>
<keyword evidence="2" id="KW-1185">Reference proteome</keyword>
<reference evidence="1 2" key="1">
    <citation type="journal article" date="2018" name="Front. Plant Sci.">
        <title>Red Clover (Trifolium pratense) and Zigzag Clover (T. medium) - A Picture of Genomic Similarities and Differences.</title>
        <authorList>
            <person name="Dluhosova J."/>
            <person name="Istvanek J."/>
            <person name="Nedelnik J."/>
            <person name="Repkova J."/>
        </authorList>
    </citation>
    <scope>NUCLEOTIDE SEQUENCE [LARGE SCALE GENOMIC DNA]</scope>
    <source>
        <strain evidence="2">cv. 10/8</strain>
        <tissue evidence="1">Leaf</tissue>
    </source>
</reference>
<sequence length="56" mass="6199">RNTLRVEDVTVKLVELPKIPMVVGGKIFKTAEDIPMVEEVKVNLVDARGRIKPGSL</sequence>
<evidence type="ECO:0000313" key="2">
    <source>
        <dbReference type="Proteomes" id="UP000265520"/>
    </source>
</evidence>